<keyword evidence="3" id="KW-1185">Reference proteome</keyword>
<evidence type="ECO:0000313" key="3">
    <source>
        <dbReference type="Proteomes" id="UP000255355"/>
    </source>
</evidence>
<evidence type="ECO:0000313" key="2">
    <source>
        <dbReference type="EMBL" id="RDI46845.1"/>
    </source>
</evidence>
<dbReference type="RefSeq" id="WP_068026255.1">
    <property type="nucleotide sequence ID" value="NZ_QQAZ01000010.1"/>
</dbReference>
<dbReference type="AlphaFoldDB" id="A0A370GT41"/>
<proteinExistence type="predicted"/>
<feature type="transmembrane region" description="Helical" evidence="1">
    <location>
        <begin position="90"/>
        <end position="113"/>
    </location>
</feature>
<dbReference type="EMBL" id="QQAZ01000010">
    <property type="protein sequence ID" value="RDI46845.1"/>
    <property type="molecule type" value="Genomic_DNA"/>
</dbReference>
<sequence length="115" mass="12619">MALWPESKPLPRGRDFGPTLFVYAIMCGLGWAVARYGLPYDLMAAQRTRGSARYLPLAYIVAWVGIAGALVFSGYRVVEAILDRRPALPYALFAFALIAEAWLAGFVVAMVAISY</sequence>
<evidence type="ECO:0000256" key="1">
    <source>
        <dbReference type="SAM" id="Phobius"/>
    </source>
</evidence>
<organism evidence="2 3">
    <name type="scientific">Nocardia mexicana</name>
    <dbReference type="NCBI Taxonomy" id="279262"/>
    <lineage>
        <taxon>Bacteria</taxon>
        <taxon>Bacillati</taxon>
        <taxon>Actinomycetota</taxon>
        <taxon>Actinomycetes</taxon>
        <taxon>Mycobacteriales</taxon>
        <taxon>Nocardiaceae</taxon>
        <taxon>Nocardia</taxon>
    </lineage>
</organism>
<protein>
    <submittedName>
        <fullName evidence="2">Uncharacterized protein</fullName>
    </submittedName>
</protein>
<dbReference type="STRING" id="1210089.GCA_001613165_05703"/>
<keyword evidence="1" id="KW-1133">Transmembrane helix</keyword>
<reference evidence="2 3" key="1">
    <citation type="submission" date="2018-07" db="EMBL/GenBank/DDBJ databases">
        <title>Genomic Encyclopedia of Type Strains, Phase IV (KMG-IV): sequencing the most valuable type-strain genomes for metagenomic binning, comparative biology and taxonomic classification.</title>
        <authorList>
            <person name="Goeker M."/>
        </authorList>
    </citation>
    <scope>NUCLEOTIDE SEQUENCE [LARGE SCALE GENOMIC DNA]</scope>
    <source>
        <strain evidence="2 3">DSM 44952</strain>
    </source>
</reference>
<accession>A0A370GT41</accession>
<feature type="transmembrane region" description="Helical" evidence="1">
    <location>
        <begin position="58"/>
        <end position="78"/>
    </location>
</feature>
<keyword evidence="1" id="KW-0472">Membrane</keyword>
<feature type="transmembrane region" description="Helical" evidence="1">
    <location>
        <begin position="20"/>
        <end position="38"/>
    </location>
</feature>
<name>A0A370GT41_9NOCA</name>
<comment type="caution">
    <text evidence="2">The sequence shown here is derived from an EMBL/GenBank/DDBJ whole genome shotgun (WGS) entry which is preliminary data.</text>
</comment>
<gene>
    <name evidence="2" type="ORF">DFR68_110252</name>
</gene>
<keyword evidence="1" id="KW-0812">Transmembrane</keyword>
<dbReference type="Proteomes" id="UP000255355">
    <property type="component" value="Unassembled WGS sequence"/>
</dbReference>
<dbReference type="OrthoDB" id="4568282at2"/>